<dbReference type="Proteomes" id="UP001056708">
    <property type="component" value="Chromosome"/>
</dbReference>
<sequence length="258" mass="28441">MDFPDRLLRRLKQTPLTANLSDSEQQQLLEMSSYCEAQAGQLVFTEGSPSDHLWVLLEGEGERLQEADSGQLLLLGGVQTGETIAALDFILERPYSSSFRATTESCLLMIHRQHWQQLITASRVGSKLALTLVAMAQQHFEQGLAATDELLQMYQQAIALLQPPDSSEEAAHNPRWAQIQETRDRLEKQQQRLRKQLPLVAVQPRRSPSPWGPFLAGTVTGIVIMGGLGAIAYAVGGFSSNPSSSQSHLNLPDTDGPR</sequence>
<evidence type="ECO:0000313" key="4">
    <source>
        <dbReference type="Proteomes" id="UP001056708"/>
    </source>
</evidence>
<name>A0ABY5ARZ1_9CYAN</name>
<dbReference type="PANTHER" id="PTHR24567:SF74">
    <property type="entry name" value="HTH-TYPE TRANSCRIPTIONAL REGULATOR ARCR"/>
    <property type="match status" value="1"/>
</dbReference>
<keyword evidence="4" id="KW-1185">Reference proteome</keyword>
<dbReference type="InterPro" id="IPR000595">
    <property type="entry name" value="cNMP-bd_dom"/>
</dbReference>
<dbReference type="PROSITE" id="PS50042">
    <property type="entry name" value="CNMP_BINDING_3"/>
    <property type="match status" value="1"/>
</dbReference>
<dbReference type="InterPro" id="IPR014710">
    <property type="entry name" value="RmlC-like_jellyroll"/>
</dbReference>
<gene>
    <name evidence="3" type="ORF">NEA10_02065</name>
</gene>
<evidence type="ECO:0000313" key="3">
    <source>
        <dbReference type="EMBL" id="USR91536.1"/>
    </source>
</evidence>
<dbReference type="RefSeq" id="WP_252663551.1">
    <property type="nucleotide sequence ID" value="NZ_CP098611.1"/>
</dbReference>
<evidence type="ECO:0000256" key="1">
    <source>
        <dbReference type="SAM" id="Phobius"/>
    </source>
</evidence>
<proteinExistence type="predicted"/>
<feature type="transmembrane region" description="Helical" evidence="1">
    <location>
        <begin position="214"/>
        <end position="235"/>
    </location>
</feature>
<dbReference type="PANTHER" id="PTHR24567">
    <property type="entry name" value="CRP FAMILY TRANSCRIPTIONAL REGULATORY PROTEIN"/>
    <property type="match status" value="1"/>
</dbReference>
<keyword evidence="1" id="KW-0472">Membrane</keyword>
<keyword evidence="1" id="KW-1133">Transmembrane helix</keyword>
<dbReference type="Gene3D" id="2.60.120.10">
    <property type="entry name" value="Jelly Rolls"/>
    <property type="match status" value="1"/>
</dbReference>
<dbReference type="InterPro" id="IPR050397">
    <property type="entry name" value="Env_Response_Regulators"/>
</dbReference>
<reference evidence="3" key="1">
    <citation type="submission" date="2022-06" db="EMBL/GenBank/DDBJ databases">
        <title>Genome sequence of Phormidium yuhuli AB48 isolated from an industrial photobioreactor environment.</title>
        <authorList>
            <person name="Qiu Y."/>
            <person name="Noonan A.J.C."/>
            <person name="Dofher K."/>
            <person name="Koch M."/>
            <person name="Kieft B."/>
            <person name="Lin X."/>
            <person name="Ziels R.M."/>
            <person name="Hallam S.J."/>
        </authorList>
    </citation>
    <scope>NUCLEOTIDE SEQUENCE</scope>
    <source>
        <strain evidence="3">AB48</strain>
    </source>
</reference>
<dbReference type="EMBL" id="CP098611">
    <property type="protein sequence ID" value="USR91536.1"/>
    <property type="molecule type" value="Genomic_DNA"/>
</dbReference>
<dbReference type="SUPFAM" id="SSF51206">
    <property type="entry name" value="cAMP-binding domain-like"/>
    <property type="match status" value="1"/>
</dbReference>
<keyword evidence="1" id="KW-0812">Transmembrane</keyword>
<organism evidence="3 4">
    <name type="scientific">Phormidium yuhuli AB48</name>
    <dbReference type="NCBI Taxonomy" id="2940671"/>
    <lineage>
        <taxon>Bacteria</taxon>
        <taxon>Bacillati</taxon>
        <taxon>Cyanobacteriota</taxon>
        <taxon>Cyanophyceae</taxon>
        <taxon>Oscillatoriophycideae</taxon>
        <taxon>Oscillatoriales</taxon>
        <taxon>Oscillatoriaceae</taxon>
        <taxon>Phormidium</taxon>
        <taxon>Phormidium yuhuli</taxon>
    </lineage>
</organism>
<dbReference type="InterPro" id="IPR018490">
    <property type="entry name" value="cNMP-bd_dom_sf"/>
</dbReference>
<feature type="domain" description="Cyclic nucleotide-binding" evidence="2">
    <location>
        <begin position="16"/>
        <end position="119"/>
    </location>
</feature>
<dbReference type="CDD" id="cd00038">
    <property type="entry name" value="CAP_ED"/>
    <property type="match status" value="1"/>
</dbReference>
<protein>
    <submittedName>
        <fullName evidence="3">Cyclic nucleotide-binding domain-containing protein</fullName>
    </submittedName>
</protein>
<dbReference type="Pfam" id="PF00027">
    <property type="entry name" value="cNMP_binding"/>
    <property type="match status" value="1"/>
</dbReference>
<accession>A0ABY5ARZ1</accession>
<evidence type="ECO:0000259" key="2">
    <source>
        <dbReference type="PROSITE" id="PS50042"/>
    </source>
</evidence>